<dbReference type="RefSeq" id="WP_094786045.1">
    <property type="nucleotide sequence ID" value="NZ_NDXW01000001.1"/>
</dbReference>
<dbReference type="InterPro" id="IPR001264">
    <property type="entry name" value="Glyco_trans_51"/>
</dbReference>
<dbReference type="GO" id="GO:0006508">
    <property type="term" value="P:proteolysis"/>
    <property type="evidence" value="ECO:0007669"/>
    <property type="project" value="UniProtKB-KW"/>
</dbReference>
<evidence type="ECO:0000256" key="6">
    <source>
        <dbReference type="ARBA" id="ARBA00022676"/>
    </source>
</evidence>
<dbReference type="Pfam" id="PF06832">
    <property type="entry name" value="BiPBP_C"/>
    <property type="match status" value="1"/>
</dbReference>
<dbReference type="GO" id="GO:0030288">
    <property type="term" value="C:outer membrane-bounded periplasmic space"/>
    <property type="evidence" value="ECO:0007669"/>
    <property type="project" value="TreeGrafter"/>
</dbReference>
<comment type="pathway">
    <text evidence="1">Cell wall biogenesis; peptidoglycan biosynthesis.</text>
</comment>
<feature type="region of interest" description="Disordered" evidence="12">
    <location>
        <begin position="273"/>
        <end position="303"/>
    </location>
</feature>
<evidence type="ECO:0000256" key="10">
    <source>
        <dbReference type="ARBA" id="ARBA00044770"/>
    </source>
</evidence>
<evidence type="ECO:0000256" key="13">
    <source>
        <dbReference type="SAM" id="Phobius"/>
    </source>
</evidence>
<evidence type="ECO:0000256" key="4">
    <source>
        <dbReference type="ARBA" id="ARBA00022645"/>
    </source>
</evidence>
<keyword evidence="13" id="KW-1133">Transmembrane helix</keyword>
<dbReference type="EC" id="2.4.99.28" evidence="10"/>
<dbReference type="GO" id="GO:0008658">
    <property type="term" value="F:penicillin binding"/>
    <property type="evidence" value="ECO:0007669"/>
    <property type="project" value="InterPro"/>
</dbReference>
<sequence>MQKLLKKHLLRYKLLLYCAVAGFIIIPLGFWAADKQWPLPLPSASLFASTVVANDGSPLRSFADQNGVWRYPVQLDQVSPLYIDALLSYEDRWFYQHPGINPIALLRATWQNIRYGHIVSGGSTITMQVARLLDPHSRTLSGKLRQMFRALQLEWHFSKQEILTLYINLAPFGGPIEGVQAASFTYLGKSARFLSHSEAALLAVLPQSPSRLRPDRHPERAAKARNKVLKRLATFDIWPAETIQAALEENVIALRLTAPQYAPLLARRLHQQSQKNLSISKPNSVNLAPKSTHLPSNHLPPSNQTLSAQLDTLLEPIHSTVDPQTQLQVSTLISHYQHRLQEGASVAALVVRNKDLAVMAYQGTVDFGNRQRFGHVDMVTAVRSPGSTLKPFLYGMALEQGLIHSASLLSDAPLHDGDYQPSNFSGGFYGPVSATEALQRSLNVPAVQLLKAVGPKPFADRLRNAGMLLQLPHGGKANLSMILGGLGTRLEDLVSAYTSLARNGLAGELRFTPDAPLKERYLLSPQAAWIVRQVLTRSDNQALAAHTQSMPLAWKTGTSYGFRDAWAVGVMPDYTIGVWVGRPDGTPSPGEYGLVTAWPLLRAISSALPKQSGFASPPPGVSQQIICWPLGTASSRQENQHSNCHQQHTAWTIQQHTPPTLFPTRQGQQLVNPAPIHINKKGQRTSLACNSETTATRHVALWPQVLEPWLPKRWQRQTLLPPFATGCLPNQPLGHQTLRISSLKDQMLIKPQTKNKGRYIVNLQTQGGYGHLIWYLNGRNIGTSHAGQSLVYTLPRPGEYQLAVTDTLGHVDKVTITVLAH</sequence>
<gene>
    <name evidence="17" type="primary">pbpC</name>
    <name evidence="17" type="ORF">B9G39_03355</name>
</gene>
<comment type="catalytic activity">
    <reaction evidence="11">
        <text>[GlcNAc-(1-&gt;4)-Mur2Ac(oyl-L-Ala-gamma-D-Glu-L-Lys-D-Ala-D-Ala)](n)-di-trans,octa-cis-undecaprenyl diphosphate + beta-D-GlcNAc-(1-&gt;4)-Mur2Ac(oyl-L-Ala-gamma-D-Glu-L-Lys-D-Ala-D-Ala)-di-trans,octa-cis-undecaprenyl diphosphate = [GlcNAc-(1-&gt;4)-Mur2Ac(oyl-L-Ala-gamma-D-Glu-L-Lys-D-Ala-D-Ala)](n+1)-di-trans,octa-cis-undecaprenyl diphosphate + di-trans,octa-cis-undecaprenyl diphosphate + H(+)</text>
        <dbReference type="Rhea" id="RHEA:23708"/>
        <dbReference type="Rhea" id="RHEA-COMP:9602"/>
        <dbReference type="Rhea" id="RHEA-COMP:9603"/>
        <dbReference type="ChEBI" id="CHEBI:15378"/>
        <dbReference type="ChEBI" id="CHEBI:58405"/>
        <dbReference type="ChEBI" id="CHEBI:60033"/>
        <dbReference type="ChEBI" id="CHEBI:78435"/>
        <dbReference type="EC" id="2.4.99.28"/>
    </reaction>
</comment>
<evidence type="ECO:0000256" key="1">
    <source>
        <dbReference type="ARBA" id="ARBA00004752"/>
    </source>
</evidence>
<dbReference type="InterPro" id="IPR050396">
    <property type="entry name" value="Glycosyltr_51/Transpeptidase"/>
</dbReference>
<dbReference type="InterPro" id="IPR011815">
    <property type="entry name" value="PBP_1c"/>
</dbReference>
<dbReference type="Gene3D" id="3.40.710.10">
    <property type="entry name" value="DD-peptidase/beta-lactamase superfamily"/>
    <property type="match status" value="1"/>
</dbReference>
<dbReference type="InterPro" id="IPR036950">
    <property type="entry name" value="PBP_transglycosylase"/>
</dbReference>
<protein>
    <recommendedName>
        <fullName evidence="10">peptidoglycan glycosyltransferase</fullName>
        <ecNumber evidence="10">2.4.99.28</ecNumber>
    </recommendedName>
</protein>
<keyword evidence="5" id="KW-0645">Protease</keyword>
<dbReference type="InterPro" id="IPR023346">
    <property type="entry name" value="Lysozyme-like_dom_sf"/>
</dbReference>
<feature type="domain" description="Glycosyl transferase family 51" evidence="15">
    <location>
        <begin position="58"/>
        <end position="232"/>
    </location>
</feature>
<comment type="similarity">
    <text evidence="2">In the C-terminal section; belongs to the transpeptidase family.</text>
</comment>
<keyword evidence="13" id="KW-0812">Transmembrane</keyword>
<reference evidence="17 18" key="1">
    <citation type="submission" date="2017-04" db="EMBL/GenBank/DDBJ databases">
        <title>Draft genome sequence of Zooshikella ganghwensis VG4 isolated from Red Sea sediments.</title>
        <authorList>
            <person name="Rehman Z."/>
            <person name="Alam I."/>
            <person name="Kamau A."/>
            <person name="Bajic V."/>
            <person name="Leiknes T."/>
        </authorList>
    </citation>
    <scope>NUCLEOTIDE SEQUENCE [LARGE SCALE GENOMIC DNA]</scope>
    <source>
        <strain evidence="17 18">VG4</strain>
    </source>
</reference>
<dbReference type="Proteomes" id="UP000257039">
    <property type="component" value="Unassembled WGS sequence"/>
</dbReference>
<evidence type="ECO:0000256" key="2">
    <source>
        <dbReference type="ARBA" id="ARBA00007090"/>
    </source>
</evidence>
<evidence type="ECO:0000256" key="9">
    <source>
        <dbReference type="ARBA" id="ARBA00023268"/>
    </source>
</evidence>
<feature type="domain" description="Penicillin-binding protein transpeptidase" evidence="14">
    <location>
        <begin position="347"/>
        <end position="573"/>
    </location>
</feature>
<dbReference type="GO" id="GO:0004180">
    <property type="term" value="F:carboxypeptidase activity"/>
    <property type="evidence" value="ECO:0007669"/>
    <property type="project" value="UniProtKB-KW"/>
</dbReference>
<keyword evidence="9" id="KW-0511">Multifunctional enzyme</keyword>
<feature type="domain" description="Penicillin-binding C-terminal" evidence="16">
    <location>
        <begin position="734"/>
        <end position="816"/>
    </location>
</feature>
<evidence type="ECO:0000256" key="8">
    <source>
        <dbReference type="ARBA" id="ARBA00022801"/>
    </source>
</evidence>
<keyword evidence="18" id="KW-1185">Reference proteome</keyword>
<dbReference type="InterPro" id="IPR009647">
    <property type="entry name" value="PBP_C"/>
</dbReference>
<dbReference type="EMBL" id="NDXW01000001">
    <property type="protein sequence ID" value="RDH42559.1"/>
    <property type="molecule type" value="Genomic_DNA"/>
</dbReference>
<organism evidence="17 18">
    <name type="scientific">Zooshikella ganghwensis</name>
    <dbReference type="NCBI Taxonomy" id="202772"/>
    <lineage>
        <taxon>Bacteria</taxon>
        <taxon>Pseudomonadati</taxon>
        <taxon>Pseudomonadota</taxon>
        <taxon>Gammaproteobacteria</taxon>
        <taxon>Oceanospirillales</taxon>
        <taxon>Zooshikellaceae</taxon>
        <taxon>Zooshikella</taxon>
    </lineage>
</organism>
<dbReference type="Pfam" id="PF00912">
    <property type="entry name" value="Transgly"/>
    <property type="match status" value="1"/>
</dbReference>
<dbReference type="InterPro" id="IPR001460">
    <property type="entry name" value="PCN-bd_Tpept"/>
</dbReference>
<dbReference type="Gene3D" id="1.10.3810.10">
    <property type="entry name" value="Biosynthetic peptidoglycan transglycosylase-like"/>
    <property type="match status" value="1"/>
</dbReference>
<dbReference type="GO" id="GO:0009252">
    <property type="term" value="P:peptidoglycan biosynthetic process"/>
    <property type="evidence" value="ECO:0007669"/>
    <property type="project" value="UniProtKB-UniPathway"/>
</dbReference>
<proteinExistence type="inferred from homology"/>
<name>A0A4P9VJA1_9GAMM</name>
<evidence type="ECO:0000259" key="16">
    <source>
        <dbReference type="Pfam" id="PF06832"/>
    </source>
</evidence>
<evidence type="ECO:0000313" key="18">
    <source>
        <dbReference type="Proteomes" id="UP000257039"/>
    </source>
</evidence>
<comment type="caution">
    <text evidence="17">The sequence shown here is derived from an EMBL/GenBank/DDBJ whole genome shotgun (WGS) entry which is preliminary data.</text>
</comment>
<evidence type="ECO:0000313" key="17">
    <source>
        <dbReference type="EMBL" id="RDH42559.1"/>
    </source>
</evidence>
<feature type="compositionally biased region" description="Polar residues" evidence="12">
    <location>
        <begin position="273"/>
        <end position="286"/>
    </location>
</feature>
<feature type="compositionally biased region" description="Polar residues" evidence="12">
    <location>
        <begin position="293"/>
        <end position="303"/>
    </location>
</feature>
<feature type="transmembrane region" description="Helical" evidence="13">
    <location>
        <begin position="12"/>
        <end position="33"/>
    </location>
</feature>
<keyword evidence="13" id="KW-0472">Membrane</keyword>
<evidence type="ECO:0000256" key="12">
    <source>
        <dbReference type="SAM" id="MobiDB-lite"/>
    </source>
</evidence>
<dbReference type="NCBIfam" id="TIGR02073">
    <property type="entry name" value="PBP_1c"/>
    <property type="match status" value="1"/>
</dbReference>
<dbReference type="SUPFAM" id="SSF53955">
    <property type="entry name" value="Lysozyme-like"/>
    <property type="match status" value="1"/>
</dbReference>
<keyword evidence="6" id="KW-0328">Glycosyltransferase</keyword>
<dbReference type="InterPro" id="IPR012338">
    <property type="entry name" value="Beta-lactam/transpept-like"/>
</dbReference>
<keyword evidence="8" id="KW-0378">Hydrolase</keyword>
<evidence type="ECO:0000259" key="14">
    <source>
        <dbReference type="Pfam" id="PF00905"/>
    </source>
</evidence>
<dbReference type="SUPFAM" id="SSF56601">
    <property type="entry name" value="beta-lactamase/transpeptidase-like"/>
    <property type="match status" value="1"/>
</dbReference>
<keyword evidence="7" id="KW-0808">Transferase</keyword>
<evidence type="ECO:0000256" key="7">
    <source>
        <dbReference type="ARBA" id="ARBA00022679"/>
    </source>
</evidence>
<comment type="similarity">
    <text evidence="3">In the N-terminal section; belongs to the glycosyltransferase 51 family.</text>
</comment>
<dbReference type="GO" id="GO:0008955">
    <property type="term" value="F:peptidoglycan glycosyltransferase activity"/>
    <property type="evidence" value="ECO:0007669"/>
    <property type="project" value="UniProtKB-EC"/>
</dbReference>
<evidence type="ECO:0000256" key="11">
    <source>
        <dbReference type="ARBA" id="ARBA00049902"/>
    </source>
</evidence>
<dbReference type="AlphaFoldDB" id="A0A4P9VJA1"/>
<dbReference type="UniPathway" id="UPA00219"/>
<evidence type="ECO:0000259" key="15">
    <source>
        <dbReference type="Pfam" id="PF00912"/>
    </source>
</evidence>
<evidence type="ECO:0000256" key="3">
    <source>
        <dbReference type="ARBA" id="ARBA00007739"/>
    </source>
</evidence>
<dbReference type="PANTHER" id="PTHR32282:SF15">
    <property type="entry name" value="PENICILLIN-BINDING PROTEIN 1C"/>
    <property type="match status" value="1"/>
</dbReference>
<accession>A0A4P9VJA1</accession>
<keyword evidence="4" id="KW-0121">Carboxypeptidase</keyword>
<dbReference type="Pfam" id="PF00905">
    <property type="entry name" value="Transpeptidase"/>
    <property type="match status" value="1"/>
</dbReference>
<evidence type="ECO:0000256" key="5">
    <source>
        <dbReference type="ARBA" id="ARBA00022670"/>
    </source>
</evidence>
<dbReference type="PANTHER" id="PTHR32282">
    <property type="entry name" value="BINDING PROTEIN TRANSPEPTIDASE, PUTATIVE-RELATED"/>
    <property type="match status" value="1"/>
</dbReference>